<name>A0A1S8NJP6_CLOSA</name>
<dbReference type="AlphaFoldDB" id="A0A1S8NJP6"/>
<accession>A0A1S8NJP6</accession>
<dbReference type="InterPro" id="IPR001387">
    <property type="entry name" value="Cro/C1-type_HTH"/>
</dbReference>
<dbReference type="InterPro" id="IPR046335">
    <property type="entry name" value="LacI/GalR-like_sensor"/>
</dbReference>
<dbReference type="RefSeq" id="WP_077864398.1">
    <property type="nucleotide sequence ID" value="NZ_LZYZ01000001.1"/>
</dbReference>
<evidence type="ECO:0000256" key="3">
    <source>
        <dbReference type="ARBA" id="ARBA00023163"/>
    </source>
</evidence>
<dbReference type="SUPFAM" id="SSF53822">
    <property type="entry name" value="Periplasmic binding protein-like I"/>
    <property type="match status" value="1"/>
</dbReference>
<evidence type="ECO:0000313" key="6">
    <source>
        <dbReference type="EMBL" id="OOM16724.1"/>
    </source>
</evidence>
<evidence type="ECO:0000313" key="7">
    <source>
        <dbReference type="Proteomes" id="UP000191154"/>
    </source>
</evidence>
<feature type="domain" description="HTH lacI-type" evidence="4">
    <location>
        <begin position="5"/>
        <end position="58"/>
    </location>
</feature>
<dbReference type="PROSITE" id="PS50932">
    <property type="entry name" value="HTH_LACI_2"/>
    <property type="match status" value="1"/>
</dbReference>
<dbReference type="SUPFAM" id="SSF47413">
    <property type="entry name" value="lambda repressor-like DNA-binding domains"/>
    <property type="match status" value="1"/>
</dbReference>
<dbReference type="InterPro" id="IPR010982">
    <property type="entry name" value="Lambda_DNA-bd_dom_sf"/>
</dbReference>
<keyword evidence="1" id="KW-0805">Transcription regulation</keyword>
<dbReference type="PANTHER" id="PTHR30146">
    <property type="entry name" value="LACI-RELATED TRANSCRIPTIONAL REPRESSOR"/>
    <property type="match status" value="1"/>
</dbReference>
<dbReference type="CDD" id="cd01392">
    <property type="entry name" value="HTH_LacI"/>
    <property type="match status" value="1"/>
</dbReference>
<dbReference type="GO" id="GO:0000976">
    <property type="term" value="F:transcription cis-regulatory region binding"/>
    <property type="evidence" value="ECO:0007669"/>
    <property type="project" value="TreeGrafter"/>
</dbReference>
<organism evidence="6 7">
    <name type="scientific">Clostridium saccharobutylicum</name>
    <dbReference type="NCBI Taxonomy" id="169679"/>
    <lineage>
        <taxon>Bacteria</taxon>
        <taxon>Bacillati</taxon>
        <taxon>Bacillota</taxon>
        <taxon>Clostridia</taxon>
        <taxon>Eubacteriales</taxon>
        <taxon>Clostridiaceae</taxon>
        <taxon>Clostridium</taxon>
    </lineage>
</organism>
<sequence length="332" mass="37347">MDRKITIQDIANMVNVSKSSVSRYLNNGYVSEENAKKIKEAIEKTGFQTNFFAKRLKTKRSKLIGIVLPRMDSVTVGKLLTGINRRLEENDYQGLILISNLNIEKELENIKSLYQQGVDGIIINSIAITKEHIKLVNKLNVPMIFTGQKNEFTDYIKIDDYEAGRIMGNYFKEKGHKNVVFAGVTEEDKAVGVERKSGFIDAFTENNPESSVDFIETGFSFEKSYEMAKEMMKFSPTGIVCATDNICLGILRYLHENNIKVPDEISLAGFGGYDVGSVLYPTLTTVAFNYNLVGVNTAQGILDLIEGKKLDKYNNVPLKLIERESVRIFSSK</sequence>
<feature type="domain" description="HTH cro/C1-type" evidence="5">
    <location>
        <begin position="3"/>
        <end position="52"/>
    </location>
</feature>
<dbReference type="Pfam" id="PF13377">
    <property type="entry name" value="Peripla_BP_3"/>
    <property type="match status" value="1"/>
</dbReference>
<dbReference type="SMART" id="SM00354">
    <property type="entry name" value="HTH_LACI"/>
    <property type="match status" value="1"/>
</dbReference>
<comment type="caution">
    <text evidence="6">The sequence shown here is derived from an EMBL/GenBank/DDBJ whole genome shotgun (WGS) entry which is preliminary data.</text>
</comment>
<keyword evidence="3" id="KW-0804">Transcription</keyword>
<protein>
    <submittedName>
        <fullName evidence="6">Catabolite control protein A</fullName>
    </submittedName>
</protein>
<keyword evidence="2" id="KW-0238">DNA-binding</keyword>
<dbReference type="PANTHER" id="PTHR30146:SF154">
    <property type="entry name" value="TRANSCRIPTION REGULATOR, MEMBER OF GALR FAMILY"/>
    <property type="match status" value="1"/>
</dbReference>
<dbReference type="PROSITE" id="PS00356">
    <property type="entry name" value="HTH_LACI_1"/>
    <property type="match status" value="1"/>
</dbReference>
<dbReference type="STRING" id="169679.CSACC_43990"/>
<dbReference type="InterPro" id="IPR000843">
    <property type="entry name" value="HTH_LacI"/>
</dbReference>
<dbReference type="Proteomes" id="UP000191154">
    <property type="component" value="Unassembled WGS sequence"/>
</dbReference>
<gene>
    <name evidence="6" type="primary">ccpA_1</name>
    <name evidence="6" type="ORF">CLOSAC_10180</name>
</gene>
<evidence type="ECO:0000256" key="2">
    <source>
        <dbReference type="ARBA" id="ARBA00023125"/>
    </source>
</evidence>
<reference evidence="6 7" key="1">
    <citation type="submission" date="2016-05" db="EMBL/GenBank/DDBJ databases">
        <title>Microbial solvent formation.</title>
        <authorList>
            <person name="Poehlein A."/>
            <person name="Montoya Solano J.D."/>
            <person name="Flitsch S."/>
            <person name="Krabben P."/>
            <person name="Duerre P."/>
            <person name="Daniel R."/>
        </authorList>
    </citation>
    <scope>NUCLEOTIDE SEQUENCE [LARGE SCALE GENOMIC DNA]</scope>
    <source>
        <strain evidence="6 7">L1-8</strain>
    </source>
</reference>
<dbReference type="Gene3D" id="1.10.260.40">
    <property type="entry name" value="lambda repressor-like DNA-binding domains"/>
    <property type="match status" value="1"/>
</dbReference>
<dbReference type="Pfam" id="PF00356">
    <property type="entry name" value="LacI"/>
    <property type="match status" value="1"/>
</dbReference>
<dbReference type="PROSITE" id="PS50943">
    <property type="entry name" value="HTH_CROC1"/>
    <property type="match status" value="1"/>
</dbReference>
<dbReference type="CDD" id="cd01542">
    <property type="entry name" value="PBP1_TreR-like"/>
    <property type="match status" value="1"/>
</dbReference>
<evidence type="ECO:0000259" key="5">
    <source>
        <dbReference type="PROSITE" id="PS50943"/>
    </source>
</evidence>
<dbReference type="EMBL" id="LZYZ01000001">
    <property type="protein sequence ID" value="OOM16724.1"/>
    <property type="molecule type" value="Genomic_DNA"/>
</dbReference>
<evidence type="ECO:0000259" key="4">
    <source>
        <dbReference type="PROSITE" id="PS50932"/>
    </source>
</evidence>
<proteinExistence type="predicted"/>
<dbReference type="Gene3D" id="3.40.50.2300">
    <property type="match status" value="2"/>
</dbReference>
<evidence type="ECO:0000256" key="1">
    <source>
        <dbReference type="ARBA" id="ARBA00023015"/>
    </source>
</evidence>
<dbReference type="InterPro" id="IPR028082">
    <property type="entry name" value="Peripla_BP_I"/>
</dbReference>
<dbReference type="GO" id="GO:0003700">
    <property type="term" value="F:DNA-binding transcription factor activity"/>
    <property type="evidence" value="ECO:0007669"/>
    <property type="project" value="TreeGrafter"/>
</dbReference>